<dbReference type="AlphaFoldDB" id="A0AAD2HPR2"/>
<keyword evidence="3" id="KW-1185">Reference proteome</keyword>
<sequence length="128" mass="13954">MPPILNAPGLENRGLDKLTSRRTSGAGEDRAGTVRWGVGLCGVPARAFKQVRCDEITSPSRSNALAPLALFARENHAPCMSAPSPCSPRPPSRCSAYTLRRFRVRDRSSAPRLPTARFPLSRSHGFRV</sequence>
<evidence type="ECO:0000313" key="2">
    <source>
        <dbReference type="EMBL" id="CAK5279031.1"/>
    </source>
</evidence>
<accession>A0AAD2HPR2</accession>
<dbReference type="EMBL" id="CAVNYO010000045">
    <property type="protein sequence ID" value="CAK5263895.1"/>
    <property type="molecule type" value="Genomic_DNA"/>
</dbReference>
<dbReference type="Proteomes" id="UP001295794">
    <property type="component" value="Unassembled WGS sequence"/>
</dbReference>
<comment type="caution">
    <text evidence="2">The sequence shown here is derived from an EMBL/GenBank/DDBJ whole genome shotgun (WGS) entry which is preliminary data.</text>
</comment>
<organism evidence="2 3">
    <name type="scientific">Mycena citricolor</name>
    <dbReference type="NCBI Taxonomy" id="2018698"/>
    <lineage>
        <taxon>Eukaryota</taxon>
        <taxon>Fungi</taxon>
        <taxon>Dikarya</taxon>
        <taxon>Basidiomycota</taxon>
        <taxon>Agaricomycotina</taxon>
        <taxon>Agaricomycetes</taxon>
        <taxon>Agaricomycetidae</taxon>
        <taxon>Agaricales</taxon>
        <taxon>Marasmiineae</taxon>
        <taxon>Mycenaceae</taxon>
        <taxon>Mycena</taxon>
    </lineage>
</organism>
<name>A0AAD2HPR2_9AGAR</name>
<evidence type="ECO:0000313" key="1">
    <source>
        <dbReference type="EMBL" id="CAK5263895.1"/>
    </source>
</evidence>
<dbReference type="EMBL" id="CAVNYO010000434">
    <property type="protein sequence ID" value="CAK5279031.1"/>
    <property type="molecule type" value="Genomic_DNA"/>
</dbReference>
<protein>
    <submittedName>
        <fullName evidence="2">Uncharacterized protein</fullName>
    </submittedName>
</protein>
<gene>
    <name evidence="2" type="ORF">MYCIT1_LOCUS28829</name>
    <name evidence="1" type="ORF">MYCIT1_LOCUS3632</name>
</gene>
<evidence type="ECO:0000313" key="3">
    <source>
        <dbReference type="Proteomes" id="UP001295794"/>
    </source>
</evidence>
<proteinExistence type="predicted"/>
<reference evidence="2" key="1">
    <citation type="submission" date="2023-11" db="EMBL/GenBank/DDBJ databases">
        <authorList>
            <person name="De Vega J J."/>
            <person name="De Vega J J."/>
        </authorList>
    </citation>
    <scope>NUCLEOTIDE SEQUENCE</scope>
</reference>